<protein>
    <submittedName>
        <fullName evidence="1">Uncharacterized protein</fullName>
    </submittedName>
</protein>
<proteinExistence type="predicted"/>
<dbReference type="PROSITE" id="PS51257">
    <property type="entry name" value="PROKAR_LIPOPROTEIN"/>
    <property type="match status" value="1"/>
</dbReference>
<sequence length="56" mass="6343">MKVKLLPHIKDLFSTTLNSVWVAFLSCKKNSRTFTRKIHPPLSGQLMSLVTLSNTL</sequence>
<dbReference type="EMBL" id="GBXM01057750">
    <property type="protein sequence ID" value="JAH50827.1"/>
    <property type="molecule type" value="Transcribed_RNA"/>
</dbReference>
<evidence type="ECO:0000313" key="1">
    <source>
        <dbReference type="EMBL" id="JAH50827.1"/>
    </source>
</evidence>
<reference evidence="1" key="2">
    <citation type="journal article" date="2015" name="Fish Shellfish Immunol.">
        <title>Early steps in the European eel (Anguilla anguilla)-Vibrio vulnificus interaction in the gills: Role of the RtxA13 toxin.</title>
        <authorList>
            <person name="Callol A."/>
            <person name="Pajuelo D."/>
            <person name="Ebbesson L."/>
            <person name="Teles M."/>
            <person name="MacKenzie S."/>
            <person name="Amaro C."/>
        </authorList>
    </citation>
    <scope>NUCLEOTIDE SEQUENCE</scope>
</reference>
<name>A0A0E9TBN2_ANGAN</name>
<reference evidence="1" key="1">
    <citation type="submission" date="2014-11" db="EMBL/GenBank/DDBJ databases">
        <authorList>
            <person name="Amaro Gonzalez C."/>
        </authorList>
    </citation>
    <scope>NUCLEOTIDE SEQUENCE</scope>
</reference>
<dbReference type="AlphaFoldDB" id="A0A0E9TBN2"/>
<organism evidence="1">
    <name type="scientific">Anguilla anguilla</name>
    <name type="common">European freshwater eel</name>
    <name type="synonym">Muraena anguilla</name>
    <dbReference type="NCBI Taxonomy" id="7936"/>
    <lineage>
        <taxon>Eukaryota</taxon>
        <taxon>Metazoa</taxon>
        <taxon>Chordata</taxon>
        <taxon>Craniata</taxon>
        <taxon>Vertebrata</taxon>
        <taxon>Euteleostomi</taxon>
        <taxon>Actinopterygii</taxon>
        <taxon>Neopterygii</taxon>
        <taxon>Teleostei</taxon>
        <taxon>Anguilliformes</taxon>
        <taxon>Anguillidae</taxon>
        <taxon>Anguilla</taxon>
    </lineage>
</organism>
<accession>A0A0E9TBN2</accession>